<evidence type="ECO:0000313" key="1">
    <source>
        <dbReference type="EMBL" id="GGO86952.1"/>
    </source>
</evidence>
<name>A0A917ZNC9_9GAMM</name>
<dbReference type="AlphaFoldDB" id="A0A917ZNC9"/>
<protein>
    <submittedName>
        <fullName evidence="1">Uncharacterized protein</fullName>
    </submittedName>
</protein>
<dbReference type="Proteomes" id="UP000599578">
    <property type="component" value="Unassembled WGS sequence"/>
</dbReference>
<keyword evidence="2" id="KW-1185">Reference proteome</keyword>
<dbReference type="RefSeq" id="WP_188862298.1">
    <property type="nucleotide sequence ID" value="NZ_BMLT01000011.1"/>
</dbReference>
<dbReference type="InterPro" id="IPR027417">
    <property type="entry name" value="P-loop_NTPase"/>
</dbReference>
<proteinExistence type="predicted"/>
<dbReference type="EMBL" id="BMLT01000011">
    <property type="protein sequence ID" value="GGO86952.1"/>
    <property type="molecule type" value="Genomic_DNA"/>
</dbReference>
<evidence type="ECO:0000313" key="2">
    <source>
        <dbReference type="Proteomes" id="UP000599578"/>
    </source>
</evidence>
<sequence length="568" mass="64394">MKASEYSAWNPGLESDIPAEYRQLETIHRPENVFTRLADVEEIAKQAGLPPEELIAFRPERLVLHELLVRVTADIVVPEGEDETALGVNFRETADRILVELIRPEMDRITREFDELQQQAQLQVRQLLESSFFASPRTGKPRRRFSLRRLFSGSRPAPESRLHESTREKQYRIIGEFREQGIAATDPLTRAVYKSLYRVLGSIAGTSGFVGSDIDFLVRLVTRHLCNEYGSRVIGKRIGPLVRQAIRQFGLTPTVTAQKPVLISLKGASAAGKSSLRPMLTKVMAELGIQPGGYGTISPDIWRRQLLDYDSLGEAYKYAGRLTSKEVAIVDRKLDYYIRAKARHRQSIPHLLVDRFRFDSFSTESLARILHSTYASYVDTMLMYFVITPPEETVLRGWERGLKVGRYKAVEDFLGHSVEAYTGIPKLFFKWMSYQKPTFRYEFLDNSVPKGTYPKTIAFGTQAEMSIVDPLAFIEIERYQKINVKARVPEEVYPASAALSVQENLNFLRQCLARIPTVSFIDETTHAAFLRVNAGKPEVLDPQLLAARLSAPETADVFRALLPAICED</sequence>
<dbReference type="Gene3D" id="3.40.50.300">
    <property type="entry name" value="P-loop containing nucleotide triphosphate hydrolases"/>
    <property type="match status" value="1"/>
</dbReference>
<reference evidence="1 2" key="1">
    <citation type="journal article" date="2014" name="Int. J. Syst. Evol. Microbiol.">
        <title>Complete genome sequence of Corynebacterium casei LMG S-19264T (=DSM 44701T), isolated from a smear-ripened cheese.</title>
        <authorList>
            <consortium name="US DOE Joint Genome Institute (JGI-PGF)"/>
            <person name="Walter F."/>
            <person name="Albersmeier A."/>
            <person name="Kalinowski J."/>
            <person name="Ruckert C."/>
        </authorList>
    </citation>
    <scope>NUCLEOTIDE SEQUENCE [LARGE SCALE GENOMIC DNA]</scope>
    <source>
        <strain evidence="1 2">CGMCC 1.7286</strain>
    </source>
</reference>
<dbReference type="SUPFAM" id="SSF52540">
    <property type="entry name" value="P-loop containing nucleoside triphosphate hydrolases"/>
    <property type="match status" value="1"/>
</dbReference>
<organism evidence="1 2">
    <name type="scientific">Marinobacterium nitratireducens</name>
    <dbReference type="NCBI Taxonomy" id="518897"/>
    <lineage>
        <taxon>Bacteria</taxon>
        <taxon>Pseudomonadati</taxon>
        <taxon>Pseudomonadota</taxon>
        <taxon>Gammaproteobacteria</taxon>
        <taxon>Oceanospirillales</taxon>
        <taxon>Oceanospirillaceae</taxon>
        <taxon>Marinobacterium</taxon>
    </lineage>
</organism>
<gene>
    <name evidence="1" type="ORF">GCM10011348_39040</name>
</gene>
<comment type="caution">
    <text evidence="1">The sequence shown here is derived from an EMBL/GenBank/DDBJ whole genome shotgun (WGS) entry which is preliminary data.</text>
</comment>
<accession>A0A917ZNC9</accession>